<evidence type="ECO:0000256" key="2">
    <source>
        <dbReference type="ARBA" id="ARBA00022723"/>
    </source>
</evidence>
<dbReference type="InterPro" id="IPR006913">
    <property type="entry name" value="CENP-V/GFA"/>
</dbReference>
<dbReference type="Pfam" id="PF04828">
    <property type="entry name" value="GFA"/>
    <property type="match status" value="1"/>
</dbReference>
<evidence type="ECO:0000313" key="6">
    <source>
        <dbReference type="EMBL" id="RYB98582.1"/>
    </source>
</evidence>
<dbReference type="EMBL" id="SDVB01000375">
    <property type="protein sequence ID" value="RYB98582.1"/>
    <property type="molecule type" value="Genomic_DNA"/>
</dbReference>
<evidence type="ECO:0000259" key="5">
    <source>
        <dbReference type="PROSITE" id="PS51891"/>
    </source>
</evidence>
<accession>A0A4Q2SB41</accession>
<gene>
    <name evidence="6" type="ORF">EUU22_22325</name>
</gene>
<name>A0A4Q2SB41_9HYPH</name>
<evidence type="ECO:0000256" key="1">
    <source>
        <dbReference type="ARBA" id="ARBA00005495"/>
    </source>
</evidence>
<dbReference type="PANTHER" id="PTHR33337:SF40">
    <property type="entry name" value="CENP-V_GFA DOMAIN-CONTAINING PROTEIN-RELATED"/>
    <property type="match status" value="1"/>
</dbReference>
<dbReference type="InterPro" id="IPR011057">
    <property type="entry name" value="Mss4-like_sf"/>
</dbReference>
<organism evidence="6 7">
    <name type="scientific">Ciceribacter ferrooxidans</name>
    <dbReference type="NCBI Taxonomy" id="2509717"/>
    <lineage>
        <taxon>Bacteria</taxon>
        <taxon>Pseudomonadati</taxon>
        <taxon>Pseudomonadota</taxon>
        <taxon>Alphaproteobacteria</taxon>
        <taxon>Hyphomicrobiales</taxon>
        <taxon>Rhizobiaceae</taxon>
        <taxon>Ciceribacter</taxon>
    </lineage>
</organism>
<dbReference type="PROSITE" id="PS51891">
    <property type="entry name" value="CENP_V_GFA"/>
    <property type="match status" value="1"/>
</dbReference>
<dbReference type="Gene3D" id="3.90.1590.10">
    <property type="entry name" value="glutathione-dependent formaldehyde- activating enzyme (gfa)"/>
    <property type="match status" value="1"/>
</dbReference>
<keyword evidence="4" id="KW-0456">Lyase</keyword>
<dbReference type="Proteomes" id="UP000291088">
    <property type="component" value="Unassembled WGS sequence"/>
</dbReference>
<keyword evidence="3" id="KW-0862">Zinc</keyword>
<comment type="caution">
    <text evidence="6">The sequence shown here is derived from an EMBL/GenBank/DDBJ whole genome shotgun (WGS) entry which is preliminary data.</text>
</comment>
<dbReference type="OrthoDB" id="9805575at2"/>
<dbReference type="RefSeq" id="WP_129334181.1">
    <property type="nucleotide sequence ID" value="NZ_SDVB01000375.1"/>
</dbReference>
<reference evidence="6 7" key="1">
    <citation type="submission" date="2019-01" db="EMBL/GenBank/DDBJ databases">
        <authorList>
            <person name="Deng T."/>
        </authorList>
    </citation>
    <scope>NUCLEOTIDE SEQUENCE [LARGE SCALE GENOMIC DNA]</scope>
    <source>
        <strain evidence="6 7">F8825</strain>
    </source>
</reference>
<dbReference type="SUPFAM" id="SSF51316">
    <property type="entry name" value="Mss4-like"/>
    <property type="match status" value="1"/>
</dbReference>
<evidence type="ECO:0000256" key="4">
    <source>
        <dbReference type="ARBA" id="ARBA00023239"/>
    </source>
</evidence>
<feature type="domain" description="CENP-V/GFA" evidence="5">
    <location>
        <begin position="1"/>
        <end position="128"/>
    </location>
</feature>
<sequence>MIHVQCRCGAIEIDVTEEPIAQIFCHCDDCQTVHGAAYAPESIYRAEAVRITRGDPKQWTLKSNPRFFCSDCGTKLFIDVAPLKLRGLNGYLLPKELFNPTYHMQCQFAVRPVMDDLLHYRSLAPQWSGPDETVDW</sequence>
<evidence type="ECO:0000313" key="7">
    <source>
        <dbReference type="Proteomes" id="UP000291088"/>
    </source>
</evidence>
<dbReference type="PANTHER" id="PTHR33337">
    <property type="entry name" value="GFA DOMAIN-CONTAINING PROTEIN"/>
    <property type="match status" value="1"/>
</dbReference>
<keyword evidence="7" id="KW-1185">Reference proteome</keyword>
<keyword evidence="2" id="KW-0479">Metal-binding</keyword>
<proteinExistence type="inferred from homology"/>
<dbReference type="GO" id="GO:0046872">
    <property type="term" value="F:metal ion binding"/>
    <property type="evidence" value="ECO:0007669"/>
    <property type="project" value="UniProtKB-KW"/>
</dbReference>
<dbReference type="AlphaFoldDB" id="A0A4Q2SB41"/>
<dbReference type="GO" id="GO:0016846">
    <property type="term" value="F:carbon-sulfur lyase activity"/>
    <property type="evidence" value="ECO:0007669"/>
    <property type="project" value="InterPro"/>
</dbReference>
<evidence type="ECO:0000256" key="3">
    <source>
        <dbReference type="ARBA" id="ARBA00022833"/>
    </source>
</evidence>
<comment type="similarity">
    <text evidence="1">Belongs to the Gfa family.</text>
</comment>
<protein>
    <submittedName>
        <fullName evidence="6">Aldehyde-activating protein</fullName>
    </submittedName>
</protein>